<evidence type="ECO:0000313" key="4">
    <source>
        <dbReference type="EMBL" id="CAI4217227.1"/>
    </source>
</evidence>
<feature type="compositionally biased region" description="Basic and acidic residues" evidence="2">
    <location>
        <begin position="395"/>
        <end position="427"/>
    </location>
</feature>
<feature type="compositionally biased region" description="Low complexity" evidence="2">
    <location>
        <begin position="1"/>
        <end position="14"/>
    </location>
</feature>
<comment type="caution">
    <text evidence="4">The sequence shown here is derived from an EMBL/GenBank/DDBJ whole genome shotgun (WGS) entry which is preliminary data.</text>
</comment>
<organism evidence="4 5">
    <name type="scientific">Parascedosporium putredinis</name>
    <dbReference type="NCBI Taxonomy" id="1442378"/>
    <lineage>
        <taxon>Eukaryota</taxon>
        <taxon>Fungi</taxon>
        <taxon>Dikarya</taxon>
        <taxon>Ascomycota</taxon>
        <taxon>Pezizomycotina</taxon>
        <taxon>Sordariomycetes</taxon>
        <taxon>Hypocreomycetidae</taxon>
        <taxon>Microascales</taxon>
        <taxon>Microascaceae</taxon>
        <taxon>Parascedosporium</taxon>
    </lineage>
</organism>
<dbReference type="Pfam" id="PF26434">
    <property type="entry name" value="YAG7_C"/>
    <property type="match status" value="1"/>
</dbReference>
<dbReference type="InterPro" id="IPR058602">
    <property type="entry name" value="YAG7_dimerisation_dom"/>
</dbReference>
<sequence>MAAPAAKSAPSGAKVPQKKVKVIDRTASPAPSASAAEKDGGDDQENAYIRELQKNIRNVTKKITNASKTDSLLKEHAGKSLEELVSTRIINADQRAQILKKPALEAQLAQYEEQLVQYKKIDAEYRSNTEAQVQRVQTTLTEKFEKEKADAVREIQEKAEADIKTSLHDSLLIVSQFLRLAAARRIDEESDPGLDENLALEGILSAVYCGDENAVTTMLKLVEGTNDRTQSTAGEELESTFSHVKSVSQAYLAQYEAAQEEAEAKPEGAAESESANVDAAAAAAAEATPAATEEKANGDLADAESNGAASAPEEPAVPEVAADLSASQEWVSVPRPTETESSAEGSPVVATNGQSWADDHPEPSPVAPAAATPAAPADPNDGFHQVQGRHHRGRNEREGGNWRGRGRGDWRGRGGHRGDGRGRRGGPEVEVAAWPIVAPVAPRSPNRIVGTP</sequence>
<protein>
    <recommendedName>
        <fullName evidence="3">YAG7-like dimerisation domain-containing protein</fullName>
    </recommendedName>
</protein>
<evidence type="ECO:0000256" key="2">
    <source>
        <dbReference type="SAM" id="MobiDB-lite"/>
    </source>
</evidence>
<feature type="domain" description="YAG7-like dimerisation" evidence="3">
    <location>
        <begin position="165"/>
        <end position="249"/>
    </location>
</feature>
<feature type="region of interest" description="Disordered" evidence="2">
    <location>
        <begin position="258"/>
        <end position="428"/>
    </location>
</feature>
<dbReference type="EMBL" id="CALLCH030000016">
    <property type="protein sequence ID" value="CAI4217227.1"/>
    <property type="molecule type" value="Genomic_DNA"/>
</dbReference>
<dbReference type="OrthoDB" id="5399559at2759"/>
<keyword evidence="5" id="KW-1185">Reference proteome</keyword>
<evidence type="ECO:0000259" key="3">
    <source>
        <dbReference type="Pfam" id="PF26434"/>
    </source>
</evidence>
<reference evidence="4" key="1">
    <citation type="submission" date="2022-11" db="EMBL/GenBank/DDBJ databases">
        <authorList>
            <person name="Scott C."/>
            <person name="Bruce N."/>
        </authorList>
    </citation>
    <scope>NUCLEOTIDE SEQUENCE</scope>
</reference>
<dbReference type="AlphaFoldDB" id="A0A9P1MDE3"/>
<name>A0A9P1MDE3_9PEZI</name>
<feature type="region of interest" description="Disordered" evidence="2">
    <location>
        <begin position="1"/>
        <end position="45"/>
    </location>
</feature>
<feature type="compositionally biased region" description="Low complexity" evidence="2">
    <location>
        <begin position="367"/>
        <end position="379"/>
    </location>
</feature>
<keyword evidence="1" id="KW-0175">Coiled coil</keyword>
<dbReference type="Proteomes" id="UP000838763">
    <property type="component" value="Unassembled WGS sequence"/>
</dbReference>
<feature type="coiled-coil region" evidence="1">
    <location>
        <begin position="101"/>
        <end position="161"/>
    </location>
</feature>
<gene>
    <name evidence="4" type="ORF">PPNO1_LOCUS6844</name>
</gene>
<accession>A0A9P1MDE3</accession>
<feature type="compositionally biased region" description="Polar residues" evidence="2">
    <location>
        <begin position="339"/>
        <end position="355"/>
    </location>
</feature>
<evidence type="ECO:0000256" key="1">
    <source>
        <dbReference type="SAM" id="Coils"/>
    </source>
</evidence>
<feature type="compositionally biased region" description="Low complexity" evidence="2">
    <location>
        <begin position="308"/>
        <end position="322"/>
    </location>
</feature>
<proteinExistence type="predicted"/>
<evidence type="ECO:0000313" key="5">
    <source>
        <dbReference type="Proteomes" id="UP000838763"/>
    </source>
</evidence>
<feature type="compositionally biased region" description="Low complexity" evidence="2">
    <location>
        <begin position="269"/>
        <end position="291"/>
    </location>
</feature>